<dbReference type="SUPFAM" id="SSF88713">
    <property type="entry name" value="Glycoside hydrolase/deacetylase"/>
    <property type="match status" value="1"/>
</dbReference>
<dbReference type="PROSITE" id="PS51677">
    <property type="entry name" value="NODB"/>
    <property type="match status" value="1"/>
</dbReference>
<evidence type="ECO:0000313" key="3">
    <source>
        <dbReference type="EMBL" id="QIS23958.1"/>
    </source>
</evidence>
<dbReference type="AlphaFoldDB" id="A0A6G9ZEI5"/>
<dbReference type="Proteomes" id="UP000500953">
    <property type="component" value="Chromosome"/>
</dbReference>
<dbReference type="InterPro" id="IPR011330">
    <property type="entry name" value="Glyco_hydro/deAcase_b/a-brl"/>
</dbReference>
<protein>
    <submittedName>
        <fullName evidence="3">Polysaccharide deacetylase family protein</fullName>
    </submittedName>
</protein>
<dbReference type="GO" id="GO:0016810">
    <property type="term" value="F:hydrolase activity, acting on carbon-nitrogen (but not peptide) bonds"/>
    <property type="evidence" value="ECO:0007669"/>
    <property type="project" value="InterPro"/>
</dbReference>
<feature type="domain" description="NodB homology" evidence="2">
    <location>
        <begin position="101"/>
        <end position="294"/>
    </location>
</feature>
<evidence type="ECO:0000256" key="1">
    <source>
        <dbReference type="SAM" id="SignalP"/>
    </source>
</evidence>
<dbReference type="Pfam" id="PF01522">
    <property type="entry name" value="Polysacc_deac_1"/>
    <property type="match status" value="1"/>
</dbReference>
<organism evidence="3 4">
    <name type="scientific">Nocardia terpenica</name>
    <dbReference type="NCBI Taxonomy" id="455432"/>
    <lineage>
        <taxon>Bacteria</taxon>
        <taxon>Bacillati</taxon>
        <taxon>Actinomycetota</taxon>
        <taxon>Actinomycetes</taxon>
        <taxon>Mycobacteriales</taxon>
        <taxon>Nocardiaceae</taxon>
        <taxon>Nocardia</taxon>
    </lineage>
</organism>
<feature type="chain" id="PRO_5039203661" evidence="1">
    <location>
        <begin position="20"/>
        <end position="297"/>
    </location>
</feature>
<evidence type="ECO:0000259" key="2">
    <source>
        <dbReference type="PROSITE" id="PS51677"/>
    </source>
</evidence>
<dbReference type="InterPro" id="IPR002509">
    <property type="entry name" value="NODB_dom"/>
</dbReference>
<sequence length="297" mass="30424">MLVTGAAAAAGLVSAACSAAQGSSPAQGTSARTSASAAAGAGATTSAAPASAAGGVRLAPRQYPINPALPAAVAAAHAGQRPGGWGMDLPGILTSIPADSKQMALTFDACGGPDNNELNEELLNFLMSQEIPATLFLNKRWIEADPVRASRLAANPLFELGNHGTRHCPLSVNGRAAYGISGTGSAQEAVDEVWANHEVLTRLVGRPPRFFRTGTAHYDDVGVAIVRDLGERPVGFSINADAGATYSAAQVQQAMSEAKPGVISIAHMHRPKSGTAPGMIAMLPKLRAQGFQFVKLP</sequence>
<dbReference type="GO" id="GO:0005975">
    <property type="term" value="P:carbohydrate metabolic process"/>
    <property type="evidence" value="ECO:0007669"/>
    <property type="project" value="InterPro"/>
</dbReference>
<reference evidence="3 4" key="1">
    <citation type="journal article" date="2019" name="ACS Chem. Biol.">
        <title>Identification and Mobilization of a Cryptic Antibiotic Biosynthesis Gene Locus from a Human-Pathogenic Nocardia Isolate.</title>
        <authorList>
            <person name="Herisse M."/>
            <person name="Ishida K."/>
            <person name="Porter J.L."/>
            <person name="Howden B."/>
            <person name="Hertweck C."/>
            <person name="Stinear T.P."/>
            <person name="Pidot S.J."/>
        </authorList>
    </citation>
    <scope>NUCLEOTIDE SEQUENCE [LARGE SCALE GENOMIC DNA]</scope>
    <source>
        <strain evidence="3 4">AUSMDU00012715</strain>
    </source>
</reference>
<evidence type="ECO:0000313" key="4">
    <source>
        <dbReference type="Proteomes" id="UP000500953"/>
    </source>
</evidence>
<dbReference type="PANTHER" id="PTHR10587:SF134">
    <property type="entry name" value="SECRETED PROTEIN"/>
    <property type="match status" value="1"/>
</dbReference>
<dbReference type="Gene3D" id="3.20.20.370">
    <property type="entry name" value="Glycoside hydrolase/deacetylase"/>
    <property type="match status" value="1"/>
</dbReference>
<dbReference type="InterPro" id="IPR050248">
    <property type="entry name" value="Polysacc_deacetylase_ArnD"/>
</dbReference>
<name>A0A6G9ZEI5_9NOCA</name>
<keyword evidence="1" id="KW-0732">Signal</keyword>
<accession>A0A6G9ZEI5</accession>
<gene>
    <name evidence="3" type="ORF">F6W96_03740</name>
</gene>
<dbReference type="PANTHER" id="PTHR10587">
    <property type="entry name" value="GLYCOSYL TRANSFERASE-RELATED"/>
    <property type="match status" value="1"/>
</dbReference>
<feature type="signal peptide" evidence="1">
    <location>
        <begin position="1"/>
        <end position="19"/>
    </location>
</feature>
<proteinExistence type="predicted"/>
<dbReference type="EMBL" id="CP046173">
    <property type="protein sequence ID" value="QIS23958.1"/>
    <property type="molecule type" value="Genomic_DNA"/>
</dbReference>